<evidence type="ECO:0000256" key="1">
    <source>
        <dbReference type="SAM" id="MobiDB-lite"/>
    </source>
</evidence>
<dbReference type="AlphaFoldDB" id="A0A517LGS0"/>
<gene>
    <name evidence="2" type="ORF">FKW77_002835</name>
</gene>
<dbReference type="EMBL" id="CP042196">
    <property type="protein sequence ID" value="QDS74837.1"/>
    <property type="molecule type" value="Genomic_DNA"/>
</dbReference>
<sequence>MATFTEPGNSVFLKNSQGNTQPSASRTTPLPRSNITLNTLGQPQQFTQQQLQHYQEHQRLYLQQNYPNMPLPPNTVLEALRVKDSNYTSKPIHYRTGYLHHHPASAQLFLHQSRLAAQLPQSQNLQINPLQNIAPELMEAIFRGDPGHFLVLQDGALYYMWRRTMLRRQGISVLTGQLHPQVRGFKFDWRAAPLPHPTPQMEHAIYAFFYYSWKKWARASIRAASGNNLGNPANPAQDPSPNEQVTPLEEFLENVQFYDEFEHSVANMSGPVGRRNLRSLVSTNALVHMDLTWQELVNTCNTGNISDSPYDRNDVISHIEAGSRSWADPNWLPSVDYTRSPRQLRTFTCTPELLPYIAWATKEVLQREQIVGNMLERERVTQHASIISPSPDPWKDHRGLRPATQEEASYMDQFLKFDDCEASNGGREKESSKQGRNDSPIDMETELLSHMDEDWVVL</sequence>
<organism evidence="2 3">
    <name type="scientific">Venturia effusa</name>
    <dbReference type="NCBI Taxonomy" id="50376"/>
    <lineage>
        <taxon>Eukaryota</taxon>
        <taxon>Fungi</taxon>
        <taxon>Dikarya</taxon>
        <taxon>Ascomycota</taxon>
        <taxon>Pezizomycotina</taxon>
        <taxon>Dothideomycetes</taxon>
        <taxon>Pleosporomycetidae</taxon>
        <taxon>Venturiales</taxon>
        <taxon>Venturiaceae</taxon>
        <taxon>Venturia</taxon>
    </lineage>
</organism>
<feature type="region of interest" description="Disordered" evidence="1">
    <location>
        <begin position="421"/>
        <end position="443"/>
    </location>
</feature>
<evidence type="ECO:0000313" key="2">
    <source>
        <dbReference type="EMBL" id="QDS74837.1"/>
    </source>
</evidence>
<keyword evidence="3" id="KW-1185">Reference proteome</keyword>
<accession>A0A517LGS0</accession>
<protein>
    <submittedName>
        <fullName evidence="2">Uncharacterized protein</fullName>
    </submittedName>
</protein>
<reference evidence="2 3" key="1">
    <citation type="submission" date="2019-07" db="EMBL/GenBank/DDBJ databases">
        <title>Finished genome of Venturia effusa.</title>
        <authorList>
            <person name="Young C.A."/>
            <person name="Cox M.P."/>
            <person name="Ganley A.R.D."/>
            <person name="David W.J."/>
        </authorList>
    </citation>
    <scope>NUCLEOTIDE SEQUENCE [LARGE SCALE GENOMIC DNA]</scope>
    <source>
        <strain evidence="3">albino</strain>
    </source>
</reference>
<feature type="region of interest" description="Disordered" evidence="1">
    <location>
        <begin position="1"/>
        <end position="32"/>
    </location>
</feature>
<feature type="compositionally biased region" description="Basic and acidic residues" evidence="1">
    <location>
        <begin position="426"/>
        <end position="436"/>
    </location>
</feature>
<dbReference type="OrthoDB" id="3931041at2759"/>
<dbReference type="Proteomes" id="UP000316270">
    <property type="component" value="Chromosome 12"/>
</dbReference>
<proteinExistence type="predicted"/>
<evidence type="ECO:0000313" key="3">
    <source>
        <dbReference type="Proteomes" id="UP000316270"/>
    </source>
</evidence>
<name>A0A517LGS0_9PEZI</name>